<reference evidence="2 3" key="1">
    <citation type="submission" date="2017-06" db="EMBL/GenBank/DDBJ databases">
        <title>Draft genome sequence of anaerobic fermentative bacterium Anaeromicrobium sediminis DY2726D isolated from West Pacific Ocean sediments.</title>
        <authorList>
            <person name="Zeng X."/>
        </authorList>
    </citation>
    <scope>NUCLEOTIDE SEQUENCE [LARGE SCALE GENOMIC DNA]</scope>
    <source>
        <strain evidence="2 3">DY2726D</strain>
    </source>
</reference>
<feature type="domain" description="CoA-binding" evidence="1">
    <location>
        <begin position="8"/>
        <end position="100"/>
    </location>
</feature>
<dbReference type="RefSeq" id="WP_095134054.1">
    <property type="nucleotide sequence ID" value="NZ_NIBG01000010.1"/>
</dbReference>
<accession>A0A267MJ96</accession>
<gene>
    <name evidence="2" type="ORF">CCE28_12455</name>
</gene>
<dbReference type="PANTHER" id="PTHR33303:SF2">
    <property type="entry name" value="COA-BINDING DOMAIN-CONTAINING PROTEIN"/>
    <property type="match status" value="1"/>
</dbReference>
<proteinExistence type="predicted"/>
<dbReference type="InterPro" id="IPR003781">
    <property type="entry name" value="CoA-bd"/>
</dbReference>
<protein>
    <recommendedName>
        <fullName evidence="1">CoA-binding domain-containing protein</fullName>
    </recommendedName>
</protein>
<sequence>MEKLVNTMLGKKSWAVIGASDNVNKFGYKVYKRLKDKGYEVYGVNPNCNEIEGNKCYDSIDSLPEKVECVSIIVNPKITNKSLENIKDMDIDYIWAQPGAFNEETKEIAKELKLNFVYDKCVLVELP</sequence>
<evidence type="ECO:0000313" key="3">
    <source>
        <dbReference type="Proteomes" id="UP000216024"/>
    </source>
</evidence>
<dbReference type="Gene3D" id="3.40.50.720">
    <property type="entry name" value="NAD(P)-binding Rossmann-like Domain"/>
    <property type="match status" value="1"/>
</dbReference>
<dbReference type="AlphaFoldDB" id="A0A267MJ96"/>
<comment type="caution">
    <text evidence="2">The sequence shown here is derived from an EMBL/GenBank/DDBJ whole genome shotgun (WGS) entry which is preliminary data.</text>
</comment>
<organism evidence="2 3">
    <name type="scientific">Anaeromicrobium sediminis</name>
    <dbReference type="NCBI Taxonomy" id="1478221"/>
    <lineage>
        <taxon>Bacteria</taxon>
        <taxon>Bacillati</taxon>
        <taxon>Bacillota</taxon>
        <taxon>Clostridia</taxon>
        <taxon>Peptostreptococcales</taxon>
        <taxon>Thermotaleaceae</taxon>
        <taxon>Anaeromicrobium</taxon>
    </lineage>
</organism>
<keyword evidence="3" id="KW-1185">Reference proteome</keyword>
<dbReference type="SMART" id="SM00881">
    <property type="entry name" value="CoA_binding"/>
    <property type="match status" value="1"/>
</dbReference>
<dbReference type="SUPFAM" id="SSF51735">
    <property type="entry name" value="NAD(P)-binding Rossmann-fold domains"/>
    <property type="match status" value="1"/>
</dbReference>
<dbReference type="OrthoDB" id="9804695at2"/>
<dbReference type="InterPro" id="IPR036291">
    <property type="entry name" value="NAD(P)-bd_dom_sf"/>
</dbReference>
<evidence type="ECO:0000259" key="1">
    <source>
        <dbReference type="SMART" id="SM00881"/>
    </source>
</evidence>
<dbReference type="PANTHER" id="PTHR33303">
    <property type="entry name" value="CYTOPLASMIC PROTEIN-RELATED"/>
    <property type="match status" value="1"/>
</dbReference>
<name>A0A267MJ96_9FIRM</name>
<evidence type="ECO:0000313" key="2">
    <source>
        <dbReference type="EMBL" id="PAB58988.1"/>
    </source>
</evidence>
<dbReference type="EMBL" id="NIBG01000010">
    <property type="protein sequence ID" value="PAB58988.1"/>
    <property type="molecule type" value="Genomic_DNA"/>
</dbReference>
<dbReference type="Pfam" id="PF13380">
    <property type="entry name" value="CoA_binding_2"/>
    <property type="match status" value="1"/>
</dbReference>
<dbReference type="Proteomes" id="UP000216024">
    <property type="component" value="Unassembled WGS sequence"/>
</dbReference>